<feature type="compositionally biased region" description="Polar residues" evidence="1">
    <location>
        <begin position="19"/>
        <end position="31"/>
    </location>
</feature>
<dbReference type="Proteomes" id="UP000551563">
    <property type="component" value="Unassembled WGS sequence"/>
</dbReference>
<dbReference type="EMBL" id="DUMN01000163">
    <property type="protein sequence ID" value="HHV67063.1"/>
    <property type="molecule type" value="Genomic_DNA"/>
</dbReference>
<proteinExistence type="predicted"/>
<comment type="caution">
    <text evidence="2">The sequence shown here is derived from an EMBL/GenBank/DDBJ whole genome shotgun (WGS) entry which is preliminary data.</text>
</comment>
<protein>
    <recommendedName>
        <fullName evidence="4">Stress-induced protein</fullName>
    </recommendedName>
</protein>
<name>A0A7V6PA88_9HYPH</name>
<evidence type="ECO:0000313" key="2">
    <source>
        <dbReference type="EMBL" id="HHV67063.1"/>
    </source>
</evidence>
<evidence type="ECO:0000256" key="1">
    <source>
        <dbReference type="SAM" id="MobiDB-lite"/>
    </source>
</evidence>
<dbReference type="AlphaFoldDB" id="A0A7V6PA88"/>
<organism evidence="2 3">
    <name type="scientific">Brucella intermedia</name>
    <dbReference type="NCBI Taxonomy" id="94625"/>
    <lineage>
        <taxon>Bacteria</taxon>
        <taxon>Pseudomonadati</taxon>
        <taxon>Pseudomonadota</taxon>
        <taxon>Alphaproteobacteria</taxon>
        <taxon>Hyphomicrobiales</taxon>
        <taxon>Brucellaceae</taxon>
        <taxon>Brucella/Ochrobactrum group</taxon>
        <taxon>Brucella</taxon>
    </lineage>
</organism>
<accession>A0A7V6PA88</accession>
<feature type="compositionally biased region" description="Basic and acidic residues" evidence="1">
    <location>
        <begin position="35"/>
        <end position="46"/>
    </location>
</feature>
<evidence type="ECO:0008006" key="4">
    <source>
        <dbReference type="Google" id="ProtNLM"/>
    </source>
</evidence>
<dbReference type="RefSeq" id="WP_278500659.1">
    <property type="nucleotide sequence ID" value="NZ_CP122439.1"/>
</dbReference>
<sequence length="55" mass="5668">MADQTANCNFAFRADTQREIASNGGQASGGNVKTEPARAADVDPRVESTGGASLR</sequence>
<reference evidence="2 3" key="1">
    <citation type="journal article" date="2020" name="Biotechnol. Biofuels">
        <title>New insights from the biogas microbiome by comprehensive genome-resolved metagenomics of nearly 1600 species originating from multiple anaerobic digesters.</title>
        <authorList>
            <person name="Campanaro S."/>
            <person name="Treu L."/>
            <person name="Rodriguez-R L.M."/>
            <person name="Kovalovszki A."/>
            <person name="Ziels R.M."/>
            <person name="Maus I."/>
            <person name="Zhu X."/>
            <person name="Kougias P.G."/>
            <person name="Basile A."/>
            <person name="Luo G."/>
            <person name="Schluter A."/>
            <person name="Konstantinidis K.T."/>
            <person name="Angelidaki I."/>
        </authorList>
    </citation>
    <scope>NUCLEOTIDE SEQUENCE [LARGE SCALE GENOMIC DNA]</scope>
    <source>
        <strain evidence="2">AS04akNAM_66</strain>
    </source>
</reference>
<evidence type="ECO:0000313" key="3">
    <source>
        <dbReference type="Proteomes" id="UP000551563"/>
    </source>
</evidence>
<feature type="region of interest" description="Disordered" evidence="1">
    <location>
        <begin position="19"/>
        <end position="55"/>
    </location>
</feature>
<gene>
    <name evidence="2" type="ORF">GXX48_05400</name>
</gene>